<dbReference type="EMBL" id="PDLN01000006">
    <property type="protein sequence ID" value="RDW83333.1"/>
    <property type="molecule type" value="Genomic_DNA"/>
</dbReference>
<reference evidence="3 4" key="1">
    <citation type="journal article" date="2018" name="IMA Fungus">
        <title>IMA Genome-F 9: Draft genome sequence of Annulohypoxylon stygium, Aspergillus mulundensis, Berkeleyomyces basicola (syn. Thielaviopsis basicola), Ceratocystis smalleyi, two Cercospora beticola strains, Coleophoma cylindrospora, Fusarium fracticaudum, Phialophora cf. hyalina, and Morchella septimelata.</title>
        <authorList>
            <person name="Wingfield B.D."/>
            <person name="Bills G.F."/>
            <person name="Dong Y."/>
            <person name="Huang W."/>
            <person name="Nel W.J."/>
            <person name="Swalarsk-Parry B.S."/>
            <person name="Vaghefi N."/>
            <person name="Wilken P.M."/>
            <person name="An Z."/>
            <person name="de Beer Z.W."/>
            <person name="De Vos L."/>
            <person name="Chen L."/>
            <person name="Duong T.A."/>
            <person name="Gao Y."/>
            <person name="Hammerbacher A."/>
            <person name="Kikkert J.R."/>
            <person name="Li Y."/>
            <person name="Li H."/>
            <person name="Li K."/>
            <person name="Li Q."/>
            <person name="Liu X."/>
            <person name="Ma X."/>
            <person name="Naidoo K."/>
            <person name="Pethybridge S.J."/>
            <person name="Sun J."/>
            <person name="Steenkamp E.T."/>
            <person name="van der Nest M.A."/>
            <person name="van Wyk S."/>
            <person name="Wingfield M.J."/>
            <person name="Xiong C."/>
            <person name="Yue Q."/>
            <person name="Zhang X."/>
        </authorList>
    </citation>
    <scope>NUCLEOTIDE SEQUENCE [LARGE SCALE GENOMIC DNA]</scope>
    <source>
        <strain evidence="3 4">BP5796</strain>
    </source>
</reference>
<dbReference type="Gene3D" id="3.10.350.10">
    <property type="entry name" value="LysM domain"/>
    <property type="match status" value="1"/>
</dbReference>
<feature type="compositionally biased region" description="Low complexity" evidence="1">
    <location>
        <begin position="79"/>
        <end position="96"/>
    </location>
</feature>
<feature type="region of interest" description="Disordered" evidence="1">
    <location>
        <begin position="69"/>
        <end position="124"/>
    </location>
</feature>
<sequence length="270" mass="30370">MEEACCTCATLLSKVPPIYDEKTEKQVANDRRLDCCSRVICGNCIYKNQRFATYCPFCQVSTTPSPLPQGLRDPPSYTPPHSSSSKPAAASDLPPSYTDELPPYSSINDAKPPAPEKSNSTGQHPAEDVLHFLDHQRDSVTSLSLRYNVPISALRRVNGLTSDHLLLARRTLLIPGEYYKGGVSLSPRPVEGEEEERRKAIVRRWQVACKVSEYDVALLYLQQNDYDLEIAIDAFKDDERWEKEHPMEASKGKGKTQQDIGKRRFTGQRP</sequence>
<dbReference type="PANTHER" id="PTHR20932">
    <property type="entry name" value="LYSM AND PUTATIVE PEPTIDOGLYCAN-BINDING DOMAIN-CONTAINING PROTEIN"/>
    <property type="match status" value="1"/>
</dbReference>
<organism evidence="3 4">
    <name type="scientific">Coleophoma crateriformis</name>
    <dbReference type="NCBI Taxonomy" id="565419"/>
    <lineage>
        <taxon>Eukaryota</taxon>
        <taxon>Fungi</taxon>
        <taxon>Dikarya</taxon>
        <taxon>Ascomycota</taxon>
        <taxon>Pezizomycotina</taxon>
        <taxon>Leotiomycetes</taxon>
        <taxon>Helotiales</taxon>
        <taxon>Dermateaceae</taxon>
        <taxon>Coleophoma</taxon>
    </lineage>
</organism>
<feature type="domain" description="LysM" evidence="2">
    <location>
        <begin position="130"/>
        <end position="174"/>
    </location>
</feature>
<evidence type="ECO:0000259" key="2">
    <source>
        <dbReference type="PROSITE" id="PS51782"/>
    </source>
</evidence>
<dbReference type="AlphaFoldDB" id="A0A3D8SAP2"/>
<feature type="region of interest" description="Disordered" evidence="1">
    <location>
        <begin position="242"/>
        <end position="270"/>
    </location>
</feature>
<evidence type="ECO:0000256" key="1">
    <source>
        <dbReference type="SAM" id="MobiDB-lite"/>
    </source>
</evidence>
<comment type="caution">
    <text evidence="3">The sequence shown here is derived from an EMBL/GenBank/DDBJ whole genome shotgun (WGS) entry which is preliminary data.</text>
</comment>
<dbReference type="PANTHER" id="PTHR20932:SF31">
    <property type="entry name" value="RING-TYPE DOMAIN-CONTAINING PROTEIN"/>
    <property type="match status" value="1"/>
</dbReference>
<accession>A0A3D8SAP2</accession>
<proteinExistence type="predicted"/>
<dbReference type="OrthoDB" id="2107166at2759"/>
<name>A0A3D8SAP2_9HELO</name>
<dbReference type="PROSITE" id="PS51782">
    <property type="entry name" value="LYSM"/>
    <property type="match status" value="1"/>
</dbReference>
<dbReference type="InterPro" id="IPR036779">
    <property type="entry name" value="LysM_dom_sf"/>
</dbReference>
<dbReference type="InterPro" id="IPR045030">
    <property type="entry name" value="LYSM1-4"/>
</dbReference>
<dbReference type="Pfam" id="PF01476">
    <property type="entry name" value="LysM"/>
    <property type="match status" value="1"/>
</dbReference>
<evidence type="ECO:0000313" key="4">
    <source>
        <dbReference type="Proteomes" id="UP000256328"/>
    </source>
</evidence>
<dbReference type="Proteomes" id="UP000256328">
    <property type="component" value="Unassembled WGS sequence"/>
</dbReference>
<evidence type="ECO:0000313" key="3">
    <source>
        <dbReference type="EMBL" id="RDW83333.1"/>
    </source>
</evidence>
<gene>
    <name evidence="3" type="ORF">BP5796_04824</name>
</gene>
<dbReference type="InterPro" id="IPR018392">
    <property type="entry name" value="LysM"/>
</dbReference>
<feature type="compositionally biased region" description="Basic and acidic residues" evidence="1">
    <location>
        <begin position="242"/>
        <end position="251"/>
    </location>
</feature>
<dbReference type="CDD" id="cd00118">
    <property type="entry name" value="LysM"/>
    <property type="match status" value="1"/>
</dbReference>
<protein>
    <recommendedName>
        <fullName evidence="2">LysM domain-containing protein</fullName>
    </recommendedName>
</protein>
<dbReference type="CDD" id="cd14273">
    <property type="entry name" value="UBA_TAP-C_like"/>
    <property type="match status" value="1"/>
</dbReference>
<keyword evidence="4" id="KW-1185">Reference proteome</keyword>